<dbReference type="Pfam" id="PF00156">
    <property type="entry name" value="Pribosyltran"/>
    <property type="match status" value="1"/>
</dbReference>
<dbReference type="Gene3D" id="3.40.50.2020">
    <property type="match status" value="1"/>
</dbReference>
<name>A0A1G8M421_9CLOT</name>
<dbReference type="Proteomes" id="UP000183255">
    <property type="component" value="Unassembled WGS sequence"/>
</dbReference>
<gene>
    <name evidence="8" type="ORF">SAMN05421804_103274</name>
</gene>
<dbReference type="Pfam" id="PF09182">
    <property type="entry name" value="PuR_N"/>
    <property type="match status" value="1"/>
</dbReference>
<feature type="domain" description="Bacterial purine repressor N-terminal" evidence="7">
    <location>
        <begin position="6"/>
        <end position="73"/>
    </location>
</feature>
<dbReference type="AlphaFoldDB" id="A0A1G8M421"/>
<evidence type="ECO:0000256" key="1">
    <source>
        <dbReference type="ARBA" id="ARBA00011738"/>
    </source>
</evidence>
<comment type="similarity">
    <text evidence="5">Belongs to the purine/pyrimidine phosphoribosyltransferase family. PurR subfamily.</text>
</comment>
<evidence type="ECO:0000313" key="8">
    <source>
        <dbReference type="EMBL" id="SDI62661.1"/>
    </source>
</evidence>
<dbReference type="NCBIfam" id="TIGR01743">
    <property type="entry name" value="purR_Bsub"/>
    <property type="match status" value="1"/>
</dbReference>
<evidence type="ECO:0000256" key="2">
    <source>
        <dbReference type="ARBA" id="ARBA00023015"/>
    </source>
</evidence>
<dbReference type="PANTHER" id="PTHR43864">
    <property type="entry name" value="HYPOXANTHINE/GUANINE PHOSPHORIBOSYLTRANSFERASE"/>
    <property type="match status" value="1"/>
</dbReference>
<dbReference type="Gene3D" id="1.10.10.10">
    <property type="entry name" value="Winged helix-like DNA-binding domain superfamily/Winged helix DNA-binding domain"/>
    <property type="match status" value="1"/>
</dbReference>
<dbReference type="SUPFAM" id="SSF46785">
    <property type="entry name" value="Winged helix' DNA-binding domain"/>
    <property type="match status" value="1"/>
</dbReference>
<organism evidence="8 9">
    <name type="scientific">Proteiniclasticum ruminis</name>
    <dbReference type="NCBI Taxonomy" id="398199"/>
    <lineage>
        <taxon>Bacteria</taxon>
        <taxon>Bacillati</taxon>
        <taxon>Bacillota</taxon>
        <taxon>Clostridia</taxon>
        <taxon>Eubacteriales</taxon>
        <taxon>Clostridiaceae</taxon>
        <taxon>Proteiniclasticum</taxon>
    </lineage>
</organism>
<comment type="subunit">
    <text evidence="1">Homodimer.</text>
</comment>
<dbReference type="InterPro" id="IPR036390">
    <property type="entry name" value="WH_DNA-bd_sf"/>
</dbReference>
<evidence type="ECO:0000259" key="7">
    <source>
        <dbReference type="Pfam" id="PF09182"/>
    </source>
</evidence>
<accession>A0A1G8M421</accession>
<sequence>MQKYSRNSRISAITKILIENPNKIMSLNYFSEMLNAAKSTISEDILVIREILEAMDMGKVETIAGATGGVRYLARMSREEEEAFQESICETLRDKSRIVPGNFLYITDIMLDPTIVHKAGIILASKFAKVKADYVITVETKGIPLAYEVARYLGVPLIVARKNSKVTEGTSVTINYVSGTTGRLGNMGLAKRTLKSSSKCLFIDDFLRAGGTVHGISDLLNEFDSELVGIGVLVDNKEVVKKMPTGYVSLVDYRGVDEEGNISVEASRRP</sequence>
<dbReference type="SUPFAM" id="SSF53271">
    <property type="entry name" value="PRTase-like"/>
    <property type="match status" value="1"/>
</dbReference>
<evidence type="ECO:0000256" key="3">
    <source>
        <dbReference type="ARBA" id="ARBA00023125"/>
    </source>
</evidence>
<evidence type="ECO:0000313" key="9">
    <source>
        <dbReference type="Proteomes" id="UP000183255"/>
    </source>
</evidence>
<dbReference type="GO" id="GO:0003677">
    <property type="term" value="F:DNA binding"/>
    <property type="evidence" value="ECO:0007669"/>
    <property type="project" value="UniProtKB-KW"/>
</dbReference>
<dbReference type="InterPro" id="IPR015265">
    <property type="entry name" value="PuR_N"/>
</dbReference>
<dbReference type="CDD" id="cd06223">
    <property type="entry name" value="PRTases_typeI"/>
    <property type="match status" value="1"/>
</dbReference>
<keyword evidence="3" id="KW-0238">DNA-binding</keyword>
<reference evidence="8 9" key="1">
    <citation type="submission" date="2016-10" db="EMBL/GenBank/DDBJ databases">
        <authorList>
            <person name="de Groot N.N."/>
        </authorList>
    </citation>
    <scope>NUCLEOTIDE SEQUENCE [LARGE SCALE GENOMIC DNA]</scope>
    <source>
        <strain evidence="8 9">CGMCC 1.5058</strain>
    </source>
</reference>
<feature type="domain" description="Phosphoribosyltransferase" evidence="6">
    <location>
        <begin position="128"/>
        <end position="241"/>
    </location>
</feature>
<evidence type="ECO:0000256" key="4">
    <source>
        <dbReference type="ARBA" id="ARBA00023163"/>
    </source>
</evidence>
<dbReference type="InterPro" id="IPR010078">
    <property type="entry name" value="PurR_Bsub"/>
</dbReference>
<dbReference type="InterPro" id="IPR000836">
    <property type="entry name" value="PRTase_dom"/>
</dbReference>
<dbReference type="EMBL" id="FNDZ01000003">
    <property type="protein sequence ID" value="SDI62661.1"/>
    <property type="molecule type" value="Genomic_DNA"/>
</dbReference>
<keyword evidence="4" id="KW-0804">Transcription</keyword>
<dbReference type="GO" id="GO:0045892">
    <property type="term" value="P:negative regulation of DNA-templated transcription"/>
    <property type="evidence" value="ECO:0007669"/>
    <property type="project" value="InterPro"/>
</dbReference>
<dbReference type="RefSeq" id="WP_031574928.1">
    <property type="nucleotide sequence ID" value="NZ_FNDZ01000003.1"/>
</dbReference>
<dbReference type="GO" id="GO:0045982">
    <property type="term" value="P:negative regulation of purine nucleobase metabolic process"/>
    <property type="evidence" value="ECO:0007669"/>
    <property type="project" value="InterPro"/>
</dbReference>
<dbReference type="InterPro" id="IPR029057">
    <property type="entry name" value="PRTase-like"/>
</dbReference>
<proteinExistence type="inferred from homology"/>
<dbReference type="InterPro" id="IPR036388">
    <property type="entry name" value="WH-like_DNA-bd_sf"/>
</dbReference>
<evidence type="ECO:0000256" key="5">
    <source>
        <dbReference type="ARBA" id="ARBA00049656"/>
    </source>
</evidence>
<dbReference type="PANTHER" id="PTHR43864:SF2">
    <property type="entry name" value="PUR OPERON REPRESSOR"/>
    <property type="match status" value="1"/>
</dbReference>
<keyword evidence="2" id="KW-0805">Transcription regulation</keyword>
<evidence type="ECO:0000259" key="6">
    <source>
        <dbReference type="Pfam" id="PF00156"/>
    </source>
</evidence>
<dbReference type="InterPro" id="IPR050118">
    <property type="entry name" value="Pur/Pyrimidine_PRTase"/>
</dbReference>
<protein>
    <submittedName>
        <fullName evidence="8">Purine operon repressor</fullName>
    </submittedName>
</protein>